<dbReference type="Pfam" id="PF19081">
    <property type="entry name" value="Ig_7"/>
    <property type="match status" value="1"/>
</dbReference>
<dbReference type="InterPro" id="IPR035234">
    <property type="entry name" value="IgGFc-bd_N"/>
</dbReference>
<sequence length="1513" mass="167008">MKFPHQFALVFLCLLGVSLKAQTGTDFWFVAPDAIHAHGDEPLYFRITTFDKAASVTISMPADNGFKKIKKNIGKNELATIEVPRSSVENRPVDRVNNKGIRIESSANITVYYEIADDGNPDKFTLKGDNAMGTEFYVPSQNVYPNMAKYKGDANEKADIVATADNTVVTIVPTVDVTGHKKDIPFQITLNRGQSYCIEYRNISPSASMAGTYITSNKPIAVTISDDSINETDHPHDIIGDQLIPTSIIGSEYIAVKTNRDKNGAQKVFVLATEDDTYVFINNDNNLVRHLKRGELTGFDITDNAIYISATKPVYAYQVSGLANIKSKDNANELGSALLPCIECTGSSKVAFTRVFVRDFWVQILTQQKNVDSFVMYDNNKGSVDYVDNLQWVKVKGTDTGDPAETWFTAIANMNISTGTPYTIENTKGLFHLSILDENDPRTSVGSVSYGYFSSYGRMHIEGPSQECQGKEVVLSTSIDMNDYRWYSKSTGNTVLSTDKECRITRSDTYWVTAQMLHGGCVITDSLDVTFVMPDISLGNDTVVCPGEVVNYDLPAGYPSYVWSNAATGNSTSVTAGSGFSENLSVVVTDGYGCEAEDTVRVEAFATPVIRINKTVVCEGERVVNTTAFMRYQWEFKGKVINSDDSKNFIIPSESGTYTLTVWSANGCMQTRDIDITVNPLPNFTLADEWSCYNSAKRINGPVGDGYSYRWSSGEIAPYIDLASPADYALEITDANGCVAHDEARFDWYDPQVIDLGDDREECSGITLHIDGLTSHTDFVWKYKKTAVDDEVLLPIPMPENVYQIANAVEESSGIYKVEAIDENGCPVSDSIKVKFYRADPPVLKLERDLCDGEQIQIHASSGYDSYTWYRDGINLSIPSSQNSIEVSAHGKYQVEATYLGCVKRNDIDVTSYALPTVSITDDLTICKGDVALIRMDSFTSPDGSNFDYLIWNIDKKKYYDETSVLQITEEGIYSVTAFDEHGCSASDQVEVGVFSPTLIADEPPVEACENISVTLSNPVPNAQSYAWHKVESTGNVPGPSNAPWTVNQSGTYGIQLVDVNGCSSYAERVIKLLPVPSLDLGPDIGLCSGESAILKAPDVYAQYQWNGDPLLNSPGIRINNTGVYTLVVKNTEGCEAQDQVSVHLNPSPAFEVTDQEVCPGTNVILTAPANVSDFLWSTGETTRSISATKGTYWVSVKNSYGCTGADTASVKWHPVPKVNLGADTLICPVDYLYLDAGEGFASYLWHSGAATQKIKAQMQDTINLVQVQNEHGCYGFDTKTVRYMIRPDIVLCSDTSVCKKDTFDIDAGAGYISYLWNDGSSEQTMRIAEPGEYWVEVSDGCMIMRDTANVVYQENPIITRVDTSIYSRVAVWVEGGTKPYRYSINNNAYGSDNVFENLKAGDHTIEIEDFYGCKALATISLNNYFDVVVPPFFTPNNDGINDRWEIEGIDRYPDCIIKIFDRYGKLLKKYPASDPGWDGRYLGQPVPTDDYWYVIEVPGNTKVLKGHITLKR</sequence>
<dbReference type="Gene3D" id="2.60.40.10">
    <property type="entry name" value="Immunoglobulins"/>
    <property type="match status" value="1"/>
</dbReference>
<reference evidence="4 5" key="1">
    <citation type="submission" date="2017-05" db="EMBL/GenBank/DDBJ databases">
        <authorList>
            <person name="Varghese N."/>
            <person name="Submissions S."/>
        </authorList>
    </citation>
    <scope>NUCLEOTIDE SEQUENCE [LARGE SCALE GENOMIC DNA]</scope>
    <source>
        <strain evidence="4 5">DSM 27040</strain>
    </source>
</reference>
<dbReference type="InterPro" id="IPR044023">
    <property type="entry name" value="Ig_7"/>
</dbReference>
<feature type="chain" id="PRO_5022025783" evidence="1">
    <location>
        <begin position="24"/>
        <end position="1513"/>
    </location>
</feature>
<evidence type="ECO:0000313" key="4">
    <source>
        <dbReference type="EMBL" id="SMO51786.1"/>
    </source>
</evidence>
<keyword evidence="5" id="KW-1185">Reference proteome</keyword>
<name>A0A521BX89_SACCC</name>
<dbReference type="InterPro" id="IPR013783">
    <property type="entry name" value="Ig-like_fold"/>
</dbReference>
<evidence type="ECO:0000313" key="5">
    <source>
        <dbReference type="Proteomes" id="UP000319040"/>
    </source>
</evidence>
<feature type="domain" description="IgGFc-binding protein N-terminal" evidence="2">
    <location>
        <begin position="130"/>
        <end position="394"/>
    </location>
</feature>
<accession>A0A521BX89</accession>
<dbReference type="NCBIfam" id="TIGR04131">
    <property type="entry name" value="Bac_Flav_CTERM"/>
    <property type="match status" value="1"/>
</dbReference>
<dbReference type="OrthoDB" id="1108781at2"/>
<keyword evidence="1" id="KW-0732">Signal</keyword>
<proteinExistence type="predicted"/>
<dbReference type="EMBL" id="FXTB01000002">
    <property type="protein sequence ID" value="SMO51786.1"/>
    <property type="molecule type" value="Genomic_DNA"/>
</dbReference>
<dbReference type="RefSeq" id="WP_142532487.1">
    <property type="nucleotide sequence ID" value="NZ_FXTB01000002.1"/>
</dbReference>
<feature type="signal peptide" evidence="1">
    <location>
        <begin position="1"/>
        <end position="23"/>
    </location>
</feature>
<evidence type="ECO:0000259" key="2">
    <source>
        <dbReference type="Pfam" id="PF17517"/>
    </source>
</evidence>
<organism evidence="4 5">
    <name type="scientific">Saccharicrinis carchari</name>
    <dbReference type="NCBI Taxonomy" id="1168039"/>
    <lineage>
        <taxon>Bacteria</taxon>
        <taxon>Pseudomonadati</taxon>
        <taxon>Bacteroidota</taxon>
        <taxon>Bacteroidia</taxon>
        <taxon>Marinilabiliales</taxon>
        <taxon>Marinilabiliaceae</taxon>
        <taxon>Saccharicrinis</taxon>
    </lineage>
</organism>
<protein>
    <submittedName>
        <fullName evidence="4">Gliding motility-associated C-terminal domain-containing protein</fullName>
    </submittedName>
</protein>
<dbReference type="Proteomes" id="UP000319040">
    <property type="component" value="Unassembled WGS sequence"/>
</dbReference>
<dbReference type="PANTHER" id="PTHR46534:SF1">
    <property type="entry name" value="IGGFC-BINDING PROTEIN N-TERMINAL DOMAIN-CONTAINING PROTEIN"/>
    <property type="match status" value="1"/>
</dbReference>
<gene>
    <name evidence="4" type="ORF">SAMN06265379_102172</name>
</gene>
<evidence type="ECO:0000256" key="1">
    <source>
        <dbReference type="SAM" id="SignalP"/>
    </source>
</evidence>
<feature type="domain" description="Ig-like" evidence="3">
    <location>
        <begin position="464"/>
        <end position="530"/>
    </location>
</feature>
<dbReference type="Pfam" id="PF17517">
    <property type="entry name" value="IgGFc_binding"/>
    <property type="match status" value="1"/>
</dbReference>
<evidence type="ECO:0000259" key="3">
    <source>
        <dbReference type="Pfam" id="PF19081"/>
    </source>
</evidence>
<dbReference type="Pfam" id="PF13585">
    <property type="entry name" value="CHU_C"/>
    <property type="match status" value="1"/>
</dbReference>
<dbReference type="PANTHER" id="PTHR46534">
    <property type="entry name" value="IGGFC_BINDING DOMAIN-CONTAINING PROTEIN"/>
    <property type="match status" value="1"/>
</dbReference>
<dbReference type="InterPro" id="IPR026341">
    <property type="entry name" value="T9SS_type_B"/>
</dbReference>